<evidence type="ECO:0000313" key="2">
    <source>
        <dbReference type="Proteomes" id="UP000006764"/>
    </source>
</evidence>
<accession>A0A0B4XK91</accession>
<dbReference type="Proteomes" id="UP000006764">
    <property type="component" value="Chromosome"/>
</dbReference>
<name>A0A0B4XK91_9GAMM</name>
<reference evidence="1 2" key="1">
    <citation type="journal article" date="2012" name="J. Bacteriol.">
        <title>Genome sequence of an alkane-degrading bacterium, Alcanivorax pacificus type strain W11-5, isolated from deep sea sediment.</title>
        <authorList>
            <person name="Lai Q."/>
            <person name="Shao Z."/>
        </authorList>
    </citation>
    <scope>NUCLEOTIDE SEQUENCE [LARGE SCALE GENOMIC DNA]</scope>
    <source>
        <strain evidence="1 2">W11-5</strain>
    </source>
</reference>
<proteinExistence type="predicted"/>
<dbReference type="EMBL" id="CP004387">
    <property type="protein sequence ID" value="AJD48694.1"/>
    <property type="molecule type" value="Genomic_DNA"/>
</dbReference>
<evidence type="ECO:0000313" key="1">
    <source>
        <dbReference type="EMBL" id="AJD48694.1"/>
    </source>
</evidence>
<protein>
    <submittedName>
        <fullName evidence="1">Uncharacterized protein</fullName>
    </submittedName>
</protein>
<dbReference type="HOGENOM" id="CLU_1507570_0_0_6"/>
<keyword evidence="2" id="KW-1185">Reference proteome</keyword>
<dbReference type="STRING" id="391936.S7S_11410"/>
<gene>
    <name evidence="1" type="ORF">S7S_11410</name>
</gene>
<dbReference type="RefSeq" id="WP_238582894.1">
    <property type="nucleotide sequence ID" value="NZ_CP004387.1"/>
</dbReference>
<sequence>MKPTNEHHEQPMQAGAPTPSLSPHLMAVWGAFLHEGLMLNAKNGGRASAILELWGQGCVELIMAVCEFIPDIWKQVQPYWYGPQDFPGVFEYEVVSILGEQLGNYILKRDGDLPSQAEAERMITALVVTFFSQGDIVVKEDDPEIPTERLVNLHQRFRERLDQLAGGEA</sequence>
<dbReference type="AlphaFoldDB" id="A0A0B4XK91"/>
<dbReference type="KEGG" id="apac:S7S_11410"/>
<organism evidence="1 2">
    <name type="scientific">Isoalcanivorax pacificus W11-5</name>
    <dbReference type="NCBI Taxonomy" id="391936"/>
    <lineage>
        <taxon>Bacteria</taxon>
        <taxon>Pseudomonadati</taxon>
        <taxon>Pseudomonadota</taxon>
        <taxon>Gammaproteobacteria</taxon>
        <taxon>Oceanospirillales</taxon>
        <taxon>Alcanivoracaceae</taxon>
        <taxon>Isoalcanivorax</taxon>
    </lineage>
</organism>